<accession>A0A507B2T1</accession>
<dbReference type="InterPro" id="IPR001563">
    <property type="entry name" value="Peptidase_S10"/>
</dbReference>
<gene>
    <name evidence="8" type="ORF">E0L32_001199</name>
</gene>
<feature type="chain" id="PRO_5021513791" description="Carboxypeptidase" evidence="7">
    <location>
        <begin position="23"/>
        <end position="531"/>
    </location>
</feature>
<evidence type="ECO:0000256" key="2">
    <source>
        <dbReference type="ARBA" id="ARBA00022645"/>
    </source>
</evidence>
<keyword evidence="9" id="KW-1185">Reference proteome</keyword>
<dbReference type="OrthoDB" id="443318at2759"/>
<sequence>MHYTSWRFALAILALLNGLAAAGRMHERARRKGFAEGLVNDLKTRASYQPRNHTDFRFLSDATKEFQVKALPDIPFDVGELYSGVIPIDESEPGRGLFFVFQPTVGEPVDEVTIWLNGGPGCSSLEGFLQETGLFSWQWGQYTPLINQYSWVNLTNVLWVEQPVGTGFSQGEVRATSTADVAKDFVDWFLNFQKTFGICKFKIYVTGESYAGIYVPYISGEMLDRNDTDRLDVRGNLIYDPCIGSFVYTQEQAVAVPWVQQNNNILGLNQTFLAELEQRDKSCGYAAYREQYLTFPSSGLQEPKYFNHSADTGCDLWSLAHDACFRTNPCFNVYEPNLQCPLLSDPLGYPTDLQYAYPGLPVYFNRTDVKEAMHAPADVDWVECAPKPVFVGDGGPEDEGDLSPDPIQHALPRVIEATGRVLIANGALDFDIITNGTLIAIQNMTWGGTRGFQQQPSKPIVITLPDLQYRPAFEANGFGPIEEPMGTMGVQHFERGLMWAETLLSGHMEPQFQPRVAYRHLQWLLGRIEEL</sequence>
<comment type="similarity">
    <text evidence="1 7">Belongs to the peptidase S10 family.</text>
</comment>
<dbReference type="AlphaFoldDB" id="A0A507B2T1"/>
<keyword evidence="6" id="KW-0325">Glycoprotein</keyword>
<dbReference type="Proteomes" id="UP000319257">
    <property type="component" value="Unassembled WGS sequence"/>
</dbReference>
<dbReference type="GO" id="GO:0006508">
    <property type="term" value="P:proteolysis"/>
    <property type="evidence" value="ECO:0007669"/>
    <property type="project" value="UniProtKB-KW"/>
</dbReference>
<evidence type="ECO:0000256" key="4">
    <source>
        <dbReference type="ARBA" id="ARBA00022729"/>
    </source>
</evidence>
<dbReference type="PRINTS" id="PR00724">
    <property type="entry name" value="CRBOXYPTASEC"/>
</dbReference>
<dbReference type="PANTHER" id="PTHR11802">
    <property type="entry name" value="SERINE PROTEASE FAMILY S10 SERINE CARBOXYPEPTIDASE"/>
    <property type="match status" value="1"/>
</dbReference>
<organism evidence="8 9">
    <name type="scientific">Thyridium curvatum</name>
    <dbReference type="NCBI Taxonomy" id="1093900"/>
    <lineage>
        <taxon>Eukaryota</taxon>
        <taxon>Fungi</taxon>
        <taxon>Dikarya</taxon>
        <taxon>Ascomycota</taxon>
        <taxon>Pezizomycotina</taxon>
        <taxon>Sordariomycetes</taxon>
        <taxon>Sordariomycetidae</taxon>
        <taxon>Thyridiales</taxon>
        <taxon>Thyridiaceae</taxon>
        <taxon>Thyridium</taxon>
    </lineage>
</organism>
<evidence type="ECO:0000256" key="7">
    <source>
        <dbReference type="RuleBase" id="RU361156"/>
    </source>
</evidence>
<dbReference type="FunFam" id="3.40.50.1820:FF:000118">
    <property type="entry name" value="Carboxypeptidase"/>
    <property type="match status" value="1"/>
</dbReference>
<dbReference type="SUPFAM" id="SSF53474">
    <property type="entry name" value="alpha/beta-Hydrolases"/>
    <property type="match status" value="1"/>
</dbReference>
<evidence type="ECO:0000313" key="8">
    <source>
        <dbReference type="EMBL" id="TPX11381.1"/>
    </source>
</evidence>
<dbReference type="Pfam" id="PF00450">
    <property type="entry name" value="Peptidase_S10"/>
    <property type="match status" value="1"/>
</dbReference>
<dbReference type="GO" id="GO:0004185">
    <property type="term" value="F:serine-type carboxypeptidase activity"/>
    <property type="evidence" value="ECO:0007669"/>
    <property type="project" value="UniProtKB-UniRule"/>
</dbReference>
<keyword evidence="2 7" id="KW-0121">Carboxypeptidase</keyword>
<comment type="caution">
    <text evidence="8">The sequence shown here is derived from an EMBL/GenBank/DDBJ whole genome shotgun (WGS) entry which is preliminary data.</text>
</comment>
<dbReference type="PANTHER" id="PTHR11802:SF479">
    <property type="entry name" value="CARBOXYPEPTIDASE"/>
    <property type="match status" value="1"/>
</dbReference>
<dbReference type="Gene3D" id="3.40.50.1820">
    <property type="entry name" value="alpha/beta hydrolase"/>
    <property type="match status" value="1"/>
</dbReference>
<keyword evidence="3 7" id="KW-0645">Protease</keyword>
<dbReference type="EMBL" id="SKBQ01000004">
    <property type="protein sequence ID" value="TPX11381.1"/>
    <property type="molecule type" value="Genomic_DNA"/>
</dbReference>
<dbReference type="InParanoid" id="A0A507B2T1"/>
<evidence type="ECO:0000256" key="3">
    <source>
        <dbReference type="ARBA" id="ARBA00022670"/>
    </source>
</evidence>
<name>A0A507B2T1_9PEZI</name>
<dbReference type="STRING" id="1093900.A0A507B2T1"/>
<evidence type="ECO:0000256" key="6">
    <source>
        <dbReference type="ARBA" id="ARBA00023180"/>
    </source>
</evidence>
<keyword evidence="4 7" id="KW-0732">Signal</keyword>
<protein>
    <recommendedName>
        <fullName evidence="7">Carboxypeptidase</fullName>
        <ecNumber evidence="7">3.4.16.-</ecNumber>
    </recommendedName>
</protein>
<evidence type="ECO:0000256" key="1">
    <source>
        <dbReference type="ARBA" id="ARBA00009431"/>
    </source>
</evidence>
<dbReference type="EC" id="3.4.16.-" evidence="7"/>
<evidence type="ECO:0000313" key="9">
    <source>
        <dbReference type="Proteomes" id="UP000319257"/>
    </source>
</evidence>
<evidence type="ECO:0000256" key="5">
    <source>
        <dbReference type="ARBA" id="ARBA00022801"/>
    </source>
</evidence>
<dbReference type="InterPro" id="IPR029058">
    <property type="entry name" value="AB_hydrolase_fold"/>
</dbReference>
<dbReference type="InterPro" id="IPR018202">
    <property type="entry name" value="Ser_caboxypep_ser_AS"/>
</dbReference>
<reference evidence="8 9" key="1">
    <citation type="submission" date="2019-06" db="EMBL/GenBank/DDBJ databases">
        <title>Draft genome sequence of the filamentous fungus Phialemoniopsis curvata isolated from diesel fuel.</title>
        <authorList>
            <person name="Varaljay V.A."/>
            <person name="Lyon W.J."/>
            <person name="Crouch A.L."/>
            <person name="Drake C.E."/>
            <person name="Hollomon J.M."/>
            <person name="Nadeau L.J."/>
            <person name="Nunn H.S."/>
            <person name="Stevenson B.S."/>
            <person name="Bojanowski C.L."/>
            <person name="Crookes-Goodson W.J."/>
        </authorList>
    </citation>
    <scope>NUCLEOTIDE SEQUENCE [LARGE SCALE GENOMIC DNA]</scope>
    <source>
        <strain evidence="8 9">D216</strain>
    </source>
</reference>
<dbReference type="RefSeq" id="XP_030993092.1">
    <property type="nucleotide sequence ID" value="XM_031134825.1"/>
</dbReference>
<proteinExistence type="inferred from homology"/>
<keyword evidence="5 7" id="KW-0378">Hydrolase</keyword>
<dbReference type="GeneID" id="41968646"/>
<dbReference type="PROSITE" id="PS00131">
    <property type="entry name" value="CARBOXYPEPT_SER_SER"/>
    <property type="match status" value="1"/>
</dbReference>
<feature type="signal peptide" evidence="7">
    <location>
        <begin position="1"/>
        <end position="22"/>
    </location>
</feature>